<dbReference type="InterPro" id="IPR017930">
    <property type="entry name" value="Myb_dom"/>
</dbReference>
<dbReference type="Gene3D" id="1.10.10.60">
    <property type="entry name" value="Homeodomain-like"/>
    <property type="match status" value="1"/>
</dbReference>
<dbReference type="InterPro" id="IPR044841">
    <property type="entry name" value="LUX/BOA-like"/>
</dbReference>
<dbReference type="EMBL" id="CACTIH010000631">
    <property type="protein sequence ID" value="CAA2961827.1"/>
    <property type="molecule type" value="Genomic_DNA"/>
</dbReference>
<comment type="caution">
    <text evidence="7">The sequence shown here is derived from an EMBL/GenBank/DDBJ whole genome shotgun (WGS) entry which is preliminary data.</text>
</comment>
<dbReference type="SUPFAM" id="SSF46689">
    <property type="entry name" value="Homeodomain-like"/>
    <property type="match status" value="1"/>
</dbReference>
<dbReference type="GO" id="GO:0003700">
    <property type="term" value="F:DNA-binding transcription factor activity"/>
    <property type="evidence" value="ECO:0007669"/>
    <property type="project" value="InterPro"/>
</dbReference>
<proteinExistence type="predicted"/>
<evidence type="ECO:0000256" key="5">
    <source>
        <dbReference type="SAM" id="MobiDB-lite"/>
    </source>
</evidence>
<organism evidence="7 8">
    <name type="scientific">Olea europaea subsp. europaea</name>
    <dbReference type="NCBI Taxonomy" id="158383"/>
    <lineage>
        <taxon>Eukaryota</taxon>
        <taxon>Viridiplantae</taxon>
        <taxon>Streptophyta</taxon>
        <taxon>Embryophyta</taxon>
        <taxon>Tracheophyta</taxon>
        <taxon>Spermatophyta</taxon>
        <taxon>Magnoliopsida</taxon>
        <taxon>eudicotyledons</taxon>
        <taxon>Gunneridae</taxon>
        <taxon>Pentapetalae</taxon>
        <taxon>asterids</taxon>
        <taxon>lamiids</taxon>
        <taxon>Lamiales</taxon>
        <taxon>Oleaceae</taxon>
        <taxon>Oleeae</taxon>
        <taxon>Olea</taxon>
    </lineage>
</organism>
<keyword evidence="3" id="KW-0804">Transcription</keyword>
<dbReference type="PANTHER" id="PTHR31442">
    <property type="entry name" value="HOMEODOMAIN-LIKE SUPERFAMILY PROTEIN-RELATED"/>
    <property type="match status" value="1"/>
</dbReference>
<dbReference type="PROSITE" id="PS51294">
    <property type="entry name" value="HTH_MYB"/>
    <property type="match status" value="1"/>
</dbReference>
<feature type="domain" description="HTH myb-type" evidence="6">
    <location>
        <begin position="65"/>
        <end position="116"/>
    </location>
</feature>
<dbReference type="InterPro" id="IPR006447">
    <property type="entry name" value="Myb_dom_plants"/>
</dbReference>
<dbReference type="AlphaFoldDB" id="A0A8S0Q6N1"/>
<dbReference type="SUPFAM" id="SSF53448">
    <property type="entry name" value="Nucleotide-diphospho-sugar transferases"/>
    <property type="match status" value="1"/>
</dbReference>
<dbReference type="Pfam" id="PF00249">
    <property type="entry name" value="Myb_DNA-binding"/>
    <property type="match status" value="1"/>
</dbReference>
<keyword evidence="4" id="KW-0539">Nucleus</keyword>
<dbReference type="PANTHER" id="PTHR31442:SF32">
    <property type="entry name" value="TWO-COMPONENT RESPONSE REGULATOR ORR21-LIKE"/>
    <property type="match status" value="1"/>
</dbReference>
<evidence type="ECO:0000256" key="1">
    <source>
        <dbReference type="ARBA" id="ARBA00004123"/>
    </source>
</evidence>
<gene>
    <name evidence="7" type="ORF">OLEA9_A033430</name>
</gene>
<evidence type="ECO:0000259" key="6">
    <source>
        <dbReference type="PROSITE" id="PS51294"/>
    </source>
</evidence>
<evidence type="ECO:0000313" key="7">
    <source>
        <dbReference type="EMBL" id="CAA2961827.1"/>
    </source>
</evidence>
<reference evidence="7 8" key="1">
    <citation type="submission" date="2019-12" db="EMBL/GenBank/DDBJ databases">
        <authorList>
            <person name="Alioto T."/>
            <person name="Alioto T."/>
            <person name="Gomez Garrido J."/>
        </authorList>
    </citation>
    <scope>NUCLEOTIDE SEQUENCE [LARGE SCALE GENOMIC DNA]</scope>
</reference>
<dbReference type="InterPro" id="IPR029044">
    <property type="entry name" value="Nucleotide-diphossugar_trans"/>
</dbReference>
<accession>A0A8S0Q6N1</accession>
<dbReference type="FunFam" id="1.10.10.60:FF:000007">
    <property type="entry name" value="Two-component response regulator"/>
    <property type="match status" value="1"/>
</dbReference>
<dbReference type="Gramene" id="OE9A033430T1">
    <property type="protein sequence ID" value="OE9A033430C1"/>
    <property type="gene ID" value="OE9A033430"/>
</dbReference>
<dbReference type="NCBIfam" id="TIGR01557">
    <property type="entry name" value="myb_SHAQKYF"/>
    <property type="match status" value="1"/>
</dbReference>
<dbReference type="InterPro" id="IPR009057">
    <property type="entry name" value="Homeodomain-like_sf"/>
</dbReference>
<dbReference type="Proteomes" id="UP000594638">
    <property type="component" value="Unassembled WGS sequence"/>
</dbReference>
<evidence type="ECO:0000313" key="8">
    <source>
        <dbReference type="Proteomes" id="UP000594638"/>
    </source>
</evidence>
<feature type="compositionally biased region" description="Polar residues" evidence="5">
    <location>
        <begin position="166"/>
        <end position="178"/>
    </location>
</feature>
<dbReference type="InterPro" id="IPR001005">
    <property type="entry name" value="SANT/Myb"/>
</dbReference>
<dbReference type="Gene3D" id="3.90.550.10">
    <property type="entry name" value="Spore Coat Polysaccharide Biosynthesis Protein SpsA, Chain A"/>
    <property type="match status" value="1"/>
</dbReference>
<sequence>MEIIMGMDTANHHIVKGIGDERSNMQNNNYTGKKNICGQNSLDKEFESENQIINNIVKRKVCTEWTQDLHVKFMDAVVQLGEGRCFPKEILELMNVPGLTRTQVASHLQKCRNNNWRAPEERKSQQNNSPADSINIDVLSRKKPRRFGSMPPSKNTPLIKERRETGQSSNIYSTNENPNDGGRRHENINIEPIVDSHELFHENFVYGQNNASTTSNSSSNPRYPLDDFFSFPDRDCLTQNFSGKQQGAEMIMNQRHCQKTLHFDQVYHEEVMLNFLKGFAGPLASARDNLVDDSGKPFFVLNSDVISEYPLQGMIKFQKSREGDASILLTKVRSCWMLFLRGTILEAYVG</sequence>
<feature type="region of interest" description="Disordered" evidence="5">
    <location>
        <begin position="117"/>
        <end position="184"/>
    </location>
</feature>
<dbReference type="OrthoDB" id="1675439at2759"/>
<comment type="subcellular location">
    <subcellularLocation>
        <location evidence="1">Nucleus</location>
    </subcellularLocation>
</comment>
<keyword evidence="8" id="KW-1185">Reference proteome</keyword>
<evidence type="ECO:0000256" key="4">
    <source>
        <dbReference type="ARBA" id="ARBA00023242"/>
    </source>
</evidence>
<evidence type="ECO:0000256" key="2">
    <source>
        <dbReference type="ARBA" id="ARBA00023015"/>
    </source>
</evidence>
<keyword evidence="2" id="KW-0805">Transcription regulation</keyword>
<evidence type="ECO:0000256" key="3">
    <source>
        <dbReference type="ARBA" id="ARBA00023163"/>
    </source>
</evidence>
<name>A0A8S0Q6N1_OLEEU</name>
<dbReference type="GO" id="GO:0003677">
    <property type="term" value="F:DNA binding"/>
    <property type="evidence" value="ECO:0007669"/>
    <property type="project" value="InterPro"/>
</dbReference>
<dbReference type="GO" id="GO:0005634">
    <property type="term" value="C:nucleus"/>
    <property type="evidence" value="ECO:0007669"/>
    <property type="project" value="UniProtKB-SubCell"/>
</dbReference>
<protein>
    <submittedName>
        <fullName evidence="7">Two-component response regulator ARR14-like</fullName>
    </submittedName>
</protein>